<evidence type="ECO:0000256" key="1">
    <source>
        <dbReference type="SAM" id="SignalP"/>
    </source>
</evidence>
<keyword evidence="1" id="KW-0732">Signal</keyword>
<dbReference type="AlphaFoldDB" id="A0A1T5B3U0"/>
<name>A0A1T5B3U0_9BACT</name>
<dbReference type="EMBL" id="FUYQ01000005">
    <property type="protein sequence ID" value="SKB41543.1"/>
    <property type="molecule type" value="Genomic_DNA"/>
</dbReference>
<keyword evidence="3" id="KW-1185">Reference proteome</keyword>
<evidence type="ECO:0008006" key="4">
    <source>
        <dbReference type="Google" id="ProtNLM"/>
    </source>
</evidence>
<proteinExistence type="predicted"/>
<feature type="signal peptide" evidence="1">
    <location>
        <begin position="1"/>
        <end position="24"/>
    </location>
</feature>
<feature type="chain" id="PRO_5012707596" description="DUF3826 domain-containing protein" evidence="1">
    <location>
        <begin position="25"/>
        <end position="218"/>
    </location>
</feature>
<dbReference type="Proteomes" id="UP000190852">
    <property type="component" value="Unassembled WGS sequence"/>
</dbReference>
<organism evidence="2 3">
    <name type="scientific">Parabacteroides chartae</name>
    <dbReference type="NCBI Taxonomy" id="1037355"/>
    <lineage>
        <taxon>Bacteria</taxon>
        <taxon>Pseudomonadati</taxon>
        <taxon>Bacteroidota</taxon>
        <taxon>Bacteroidia</taxon>
        <taxon>Bacteroidales</taxon>
        <taxon>Tannerellaceae</taxon>
        <taxon>Parabacteroides</taxon>
    </lineage>
</organism>
<gene>
    <name evidence="2" type="ORF">SAMN05660349_01032</name>
</gene>
<accession>A0A1T5B3U0</accession>
<protein>
    <recommendedName>
        <fullName evidence="4">DUF3826 domain-containing protein</fullName>
    </recommendedName>
</protein>
<dbReference type="RefSeq" id="WP_079682690.1">
    <property type="nucleotide sequence ID" value="NZ_FUYQ01000005.1"/>
</dbReference>
<evidence type="ECO:0000313" key="3">
    <source>
        <dbReference type="Proteomes" id="UP000190852"/>
    </source>
</evidence>
<reference evidence="3" key="1">
    <citation type="submission" date="2017-02" db="EMBL/GenBank/DDBJ databases">
        <authorList>
            <person name="Varghese N."/>
            <person name="Submissions S."/>
        </authorList>
    </citation>
    <scope>NUCLEOTIDE SEQUENCE [LARGE SCALE GENOMIC DNA]</scope>
    <source>
        <strain evidence="3">DSM 24967</strain>
    </source>
</reference>
<evidence type="ECO:0000313" key="2">
    <source>
        <dbReference type="EMBL" id="SKB41543.1"/>
    </source>
</evidence>
<sequence length="218" mass="25052">MEKRFHFRKLLVSLLVAASVVVKAQTSVDPTVMNVAGKDVPLSEFVYIAGKNSEVNLADSASLGTYLELFKKFKLKVAEAESLGMDTTQSFVNELKGYQEQLLKSYSKDSGEVLTPDKIRYIEQNYPEYKHLMQEYRDGILLFEVSDREVWSRASSDAAGLETFFEQTKQKYTSDNLDAVRGEVIADYQSWLDNQWTKRLADKYPIKVYWEVLKKLTK</sequence>